<feature type="domain" description="NolW-like" evidence="8">
    <location>
        <begin position="376"/>
        <end position="506"/>
    </location>
</feature>
<evidence type="ECO:0000256" key="3">
    <source>
        <dbReference type="ARBA" id="ARBA00023136"/>
    </source>
</evidence>
<feature type="domain" description="NolW-like" evidence="8">
    <location>
        <begin position="262"/>
        <end position="366"/>
    </location>
</feature>
<feature type="compositionally biased region" description="Low complexity" evidence="6">
    <location>
        <begin position="403"/>
        <end position="413"/>
    </location>
</feature>
<accession>A0A6B3LEV5</accession>
<comment type="similarity">
    <text evidence="4">Belongs to the bacterial secretin family.</text>
</comment>
<keyword evidence="5" id="KW-0813">Transport</keyword>
<dbReference type="Pfam" id="PF03958">
    <property type="entry name" value="Secretin_N"/>
    <property type="match status" value="2"/>
</dbReference>
<evidence type="ECO:0000256" key="6">
    <source>
        <dbReference type="SAM" id="MobiDB-lite"/>
    </source>
</evidence>
<evidence type="ECO:0000259" key="8">
    <source>
        <dbReference type="Pfam" id="PF03958"/>
    </source>
</evidence>
<dbReference type="AlphaFoldDB" id="A0A6B3LEV5"/>
<dbReference type="InterPro" id="IPR004846">
    <property type="entry name" value="T2SS/T3SS_dom"/>
</dbReference>
<feature type="region of interest" description="Disordered" evidence="6">
    <location>
        <begin position="288"/>
        <end position="330"/>
    </location>
</feature>
<gene>
    <name evidence="9" type="ORF">G3M56_013165</name>
</gene>
<sequence>MTRLPAGDSAGDCWLDPTTDLRYDAWQIAAALNPLTIMMILNRFNPSRLTRVTVACLALGMLASSGLNEVHAQVAPAAGQVEEEEVLQDGIMFPNASIIRVVLPIYQKYTGNRVILDTDIADNNVRIVLAGPVKKSEAVAFIEETLLMNGYAFIPTSRQGTLKLIAVGGKNPAGEGAAVYNDQMPLPKTDEVITYIMNFNHITAEEAMQVFQASGQLHSYGTMAVVPNSGALVITENVSLIRRFQVIRENIDKPSAQIDRKFIQLERADAERVAELLQEVLGEQNSVTKAASVSGRQMNQQQPDPRDRRGRRGRPQQPQSNIVTNPVGVAPPIKVIPDARTNRILVMARPVDVAYVESLVAEFDAPNKARTFLQRQLNHISASNVLPLIADAISRETGETAEQGSAGSQSSGSRGAGMGSNAGGRSQTGGIGGGSGLGSGGTGGNRGSISLGSNDVPVPVGATSIVVGKTLLISDNERNALIVSGPPETIELAERLMDQLDIRPRQIYLATIVGQMTLGNQLEYGVDALRTLENVNGNPEINVAGQMRTNSGAGIVDTDTLTDIANFPDAAGLSLYGRFAGSLSTYVRFLENTGKFKVLSRPVVYTANNQTAVIQSGQRIAVPTSTLTSINSGVNDGAVTSNIQYRDVVLRLEVVPLINSDNQVRLQIYQVNDNISGSTNVGGNDIPTIATQELVTTVTVEDGQSVLLGGLITESEQKTRSGVPVLKSIPLVKYLFSTTRTDVRREELMFFIQPRIIDSQEDLDAANLAETDRGPGKEEILRFVDPRAQTKEEPLPIWEGQVNDDPDPEVRRAIPVKEKINKVLFD</sequence>
<dbReference type="KEGG" id="soa:G3M56_013165"/>
<name>A0A6B3LEV5_9BACT</name>
<dbReference type="RefSeq" id="WP_164365248.1">
    <property type="nucleotide sequence ID" value="NZ_CP066776.1"/>
</dbReference>
<evidence type="ECO:0000313" key="9">
    <source>
        <dbReference type="EMBL" id="QQL44811.1"/>
    </source>
</evidence>
<dbReference type="InterPro" id="IPR005644">
    <property type="entry name" value="NolW-like"/>
</dbReference>
<evidence type="ECO:0000256" key="5">
    <source>
        <dbReference type="RuleBase" id="RU004004"/>
    </source>
</evidence>
<keyword evidence="10" id="KW-1185">Reference proteome</keyword>
<dbReference type="InterPro" id="IPR050810">
    <property type="entry name" value="Bact_Secretion_Sys_Channel"/>
</dbReference>
<feature type="compositionally biased region" description="Polar residues" evidence="6">
    <location>
        <begin position="288"/>
        <end position="299"/>
    </location>
</feature>
<dbReference type="InterPro" id="IPR038591">
    <property type="entry name" value="NolW-like_sf"/>
</dbReference>
<dbReference type="Proteomes" id="UP000475117">
    <property type="component" value="Chromosome"/>
</dbReference>
<feature type="domain" description="Type II/III secretion system secretin-like" evidence="7">
    <location>
        <begin position="590"/>
        <end position="758"/>
    </location>
</feature>
<evidence type="ECO:0000313" key="10">
    <source>
        <dbReference type="Proteomes" id="UP000475117"/>
    </source>
</evidence>
<dbReference type="GO" id="GO:0009306">
    <property type="term" value="P:protein secretion"/>
    <property type="evidence" value="ECO:0007669"/>
    <property type="project" value="InterPro"/>
</dbReference>
<dbReference type="PANTHER" id="PTHR30332:SF24">
    <property type="entry name" value="SECRETIN GSPD-RELATED"/>
    <property type="match status" value="1"/>
</dbReference>
<feature type="compositionally biased region" description="Gly residues" evidence="6">
    <location>
        <begin position="414"/>
        <end position="446"/>
    </location>
</feature>
<keyword evidence="3" id="KW-0472">Membrane</keyword>
<reference evidence="9 10" key="1">
    <citation type="submission" date="2020-12" db="EMBL/GenBank/DDBJ databases">
        <title>Sulforoseuscoccus oceanibium gen. nov., sp. nov., a representative of the phylum Verrucomicrobia with special cytoplasmic membrane, and proposal of Sulforoseuscoccusaceae fam. nov.</title>
        <authorList>
            <person name="Xi F."/>
        </authorList>
    </citation>
    <scope>NUCLEOTIDE SEQUENCE [LARGE SCALE GENOMIC DNA]</scope>
    <source>
        <strain evidence="9 10">T37</strain>
    </source>
</reference>
<protein>
    <submittedName>
        <fullName evidence="9">Uncharacterized protein</fullName>
    </submittedName>
</protein>
<proteinExistence type="inferred from homology"/>
<dbReference type="GO" id="GO:0015627">
    <property type="term" value="C:type II protein secretion system complex"/>
    <property type="evidence" value="ECO:0007669"/>
    <property type="project" value="TreeGrafter"/>
</dbReference>
<evidence type="ECO:0000256" key="4">
    <source>
        <dbReference type="RuleBase" id="RU004003"/>
    </source>
</evidence>
<dbReference type="EMBL" id="CP066776">
    <property type="protein sequence ID" value="QQL44811.1"/>
    <property type="molecule type" value="Genomic_DNA"/>
</dbReference>
<evidence type="ECO:0000256" key="2">
    <source>
        <dbReference type="ARBA" id="ARBA00022729"/>
    </source>
</evidence>
<organism evidence="9 10">
    <name type="scientific">Sulfuriroseicoccus oceanibius</name>
    <dbReference type="NCBI Taxonomy" id="2707525"/>
    <lineage>
        <taxon>Bacteria</taxon>
        <taxon>Pseudomonadati</taxon>
        <taxon>Verrucomicrobiota</taxon>
        <taxon>Verrucomicrobiia</taxon>
        <taxon>Verrucomicrobiales</taxon>
        <taxon>Verrucomicrobiaceae</taxon>
        <taxon>Sulfuriroseicoccus</taxon>
    </lineage>
</organism>
<evidence type="ECO:0000259" key="7">
    <source>
        <dbReference type="Pfam" id="PF00263"/>
    </source>
</evidence>
<keyword evidence="2" id="KW-0732">Signal</keyword>
<feature type="region of interest" description="Disordered" evidence="6">
    <location>
        <begin position="397"/>
        <end position="454"/>
    </location>
</feature>
<evidence type="ECO:0000256" key="1">
    <source>
        <dbReference type="ARBA" id="ARBA00004370"/>
    </source>
</evidence>
<dbReference type="Gene3D" id="3.30.1370.120">
    <property type="match status" value="3"/>
</dbReference>
<dbReference type="GO" id="GO:0009279">
    <property type="term" value="C:cell outer membrane"/>
    <property type="evidence" value="ECO:0007669"/>
    <property type="project" value="UniProtKB-SubCell"/>
</dbReference>
<dbReference type="Pfam" id="PF00263">
    <property type="entry name" value="Secretin"/>
    <property type="match status" value="1"/>
</dbReference>
<dbReference type="PANTHER" id="PTHR30332">
    <property type="entry name" value="PROBABLE GENERAL SECRETION PATHWAY PROTEIN D"/>
    <property type="match status" value="1"/>
</dbReference>
<comment type="subcellular location">
    <subcellularLocation>
        <location evidence="5">Cell outer membrane</location>
    </subcellularLocation>
    <subcellularLocation>
        <location evidence="1">Membrane</location>
    </subcellularLocation>
</comment>